<gene>
    <name evidence="2" type="ORF">RF55_18230</name>
</gene>
<reference evidence="2 3" key="1">
    <citation type="submission" date="2015-04" db="EMBL/GenBank/DDBJ databases">
        <title>Lasius niger genome sequencing.</title>
        <authorList>
            <person name="Konorov E.A."/>
            <person name="Nikitin M.A."/>
            <person name="Kirill M.V."/>
            <person name="Chang P."/>
        </authorList>
    </citation>
    <scope>NUCLEOTIDE SEQUENCE [LARGE SCALE GENOMIC DNA]</scope>
    <source>
        <tissue evidence="2">Whole</tissue>
    </source>
</reference>
<evidence type="ECO:0000256" key="1">
    <source>
        <dbReference type="SAM" id="MobiDB-lite"/>
    </source>
</evidence>
<evidence type="ECO:0000313" key="3">
    <source>
        <dbReference type="Proteomes" id="UP000036403"/>
    </source>
</evidence>
<organism evidence="2 3">
    <name type="scientific">Lasius niger</name>
    <name type="common">Black garden ant</name>
    <dbReference type="NCBI Taxonomy" id="67767"/>
    <lineage>
        <taxon>Eukaryota</taxon>
        <taxon>Metazoa</taxon>
        <taxon>Ecdysozoa</taxon>
        <taxon>Arthropoda</taxon>
        <taxon>Hexapoda</taxon>
        <taxon>Insecta</taxon>
        <taxon>Pterygota</taxon>
        <taxon>Neoptera</taxon>
        <taxon>Endopterygota</taxon>
        <taxon>Hymenoptera</taxon>
        <taxon>Apocrita</taxon>
        <taxon>Aculeata</taxon>
        <taxon>Formicoidea</taxon>
        <taxon>Formicidae</taxon>
        <taxon>Formicinae</taxon>
        <taxon>Lasius</taxon>
        <taxon>Lasius</taxon>
    </lineage>
</organism>
<dbReference type="PANTHER" id="PTHR33480">
    <property type="entry name" value="SET DOMAIN-CONTAINING PROTEIN-RELATED"/>
    <property type="match status" value="1"/>
</dbReference>
<evidence type="ECO:0000313" key="2">
    <source>
        <dbReference type="EMBL" id="KMQ84188.1"/>
    </source>
</evidence>
<dbReference type="Proteomes" id="UP000036403">
    <property type="component" value="Unassembled WGS sequence"/>
</dbReference>
<proteinExistence type="predicted"/>
<sequence>METQVMNRRQKKVELPQTEDIKTLSNYVKKKVEDNYALLEEGFSEYVWRDLAEATLTCIQVFNRKRAGELKRLLISDFKNKQSVPDDDETYHKLSKPNQQTAK</sequence>
<keyword evidence="3" id="KW-1185">Reference proteome</keyword>
<dbReference type="OrthoDB" id="7701215at2759"/>
<dbReference type="PaxDb" id="67767-A0A0J7K180"/>
<protein>
    <submittedName>
        <fullName evidence="2">Uncharacterized protein</fullName>
    </submittedName>
</protein>
<name>A0A0J7K180_LASNI</name>
<dbReference type="AlphaFoldDB" id="A0A0J7K180"/>
<comment type="caution">
    <text evidence="2">The sequence shown here is derived from an EMBL/GenBank/DDBJ whole genome shotgun (WGS) entry which is preliminary data.</text>
</comment>
<accession>A0A0J7K180</accession>
<feature type="region of interest" description="Disordered" evidence="1">
    <location>
        <begin position="82"/>
        <end position="103"/>
    </location>
</feature>
<dbReference type="EMBL" id="LBMM01017157">
    <property type="protein sequence ID" value="KMQ84188.1"/>
    <property type="molecule type" value="Genomic_DNA"/>
</dbReference>